<gene>
    <name evidence="3" type="ORF">KY465_01475</name>
</gene>
<keyword evidence="4" id="KW-1185">Reference proteome</keyword>
<protein>
    <submittedName>
        <fullName evidence="3">Amidase</fullName>
    </submittedName>
</protein>
<comment type="caution">
    <text evidence="3">The sequence shown here is derived from an EMBL/GenBank/DDBJ whole genome shotgun (WGS) entry which is preliminary data.</text>
</comment>
<dbReference type="InterPro" id="IPR000120">
    <property type="entry name" value="Amidase"/>
</dbReference>
<dbReference type="EMBL" id="JAHWQX010000001">
    <property type="protein sequence ID" value="MBW3095942.1"/>
    <property type="molecule type" value="Genomic_DNA"/>
</dbReference>
<organism evidence="3 4">
    <name type="scientific">Pseudohoeflea coraliihabitans</name>
    <dbReference type="NCBI Taxonomy" id="2860393"/>
    <lineage>
        <taxon>Bacteria</taxon>
        <taxon>Pseudomonadati</taxon>
        <taxon>Pseudomonadota</taxon>
        <taxon>Alphaproteobacteria</taxon>
        <taxon>Hyphomicrobiales</taxon>
        <taxon>Rhizobiaceae</taxon>
        <taxon>Pseudohoeflea</taxon>
    </lineage>
</organism>
<feature type="domain" description="Amidase" evidence="2">
    <location>
        <begin position="55"/>
        <end position="408"/>
    </location>
</feature>
<dbReference type="PANTHER" id="PTHR11895">
    <property type="entry name" value="TRANSAMIDASE"/>
    <property type="match status" value="1"/>
</dbReference>
<evidence type="ECO:0000256" key="1">
    <source>
        <dbReference type="ARBA" id="ARBA00009199"/>
    </source>
</evidence>
<evidence type="ECO:0000313" key="4">
    <source>
        <dbReference type="Proteomes" id="UP001430804"/>
    </source>
</evidence>
<evidence type="ECO:0000313" key="3">
    <source>
        <dbReference type="EMBL" id="MBW3095942.1"/>
    </source>
</evidence>
<reference evidence="3" key="1">
    <citation type="submission" date="2021-07" db="EMBL/GenBank/DDBJ databases">
        <title>Pseudohoeflea marina sp. nov. a polyhydroxyalcanoate-producing bacterium.</title>
        <authorList>
            <person name="Zheng W."/>
            <person name="Yu S."/>
            <person name="Huang Y."/>
        </authorList>
    </citation>
    <scope>NUCLEOTIDE SEQUENCE</scope>
    <source>
        <strain evidence="3">DP4N28-3</strain>
    </source>
</reference>
<comment type="similarity">
    <text evidence="1">Belongs to the amidase family.</text>
</comment>
<proteinExistence type="inferred from homology"/>
<dbReference type="PANTHER" id="PTHR11895:SF151">
    <property type="entry name" value="GLUTAMYL-TRNA(GLN) AMIDOTRANSFERASE SUBUNIT A"/>
    <property type="match status" value="1"/>
</dbReference>
<evidence type="ECO:0000259" key="2">
    <source>
        <dbReference type="Pfam" id="PF01425"/>
    </source>
</evidence>
<sequence length="422" mass="43972">MPAPEPISLSALLQARDSGQTAPPEMVAQASEAIRTKDDDIVAFTHVENRPAISNGAPLSGIAIGIKDILDTADMPTGYGSEVFAGHRPRTDAAVVALARRRGATIIGKTVTTEYAFFEPGPTVNPHNTSHTPGGSSSGSAAAVAAGMVPATIGTQTGGSVLRPAAYCGIAGYKPSFRLLPATGMKHFAPSLDTVGLFAATVTDVALFADLLTGRDLRVASDPSLRPADIRIGLYRCSELPTADAAMQAALETAIAAAQAAGFTIIPVEEPDVLKKARAAHSPLQAFEAGMSCGPDLALFEDQLSQRLKDVIREGQAMAPQAYDTARRDAKRGRMATAALFDDIDILLTPSAPGPAPRGLASTGDPRFNKLWTLMGTPSISIPAFSTADGLPLGIQAVARFGDDRRLLKVAAHLEKVFRTAA</sequence>
<dbReference type="InterPro" id="IPR023631">
    <property type="entry name" value="Amidase_dom"/>
</dbReference>
<name>A0ABS6WJ29_9HYPH</name>
<dbReference type="Proteomes" id="UP001430804">
    <property type="component" value="Unassembled WGS sequence"/>
</dbReference>
<accession>A0ABS6WJ29</accession>
<dbReference type="RefSeq" id="WP_219157702.1">
    <property type="nucleotide sequence ID" value="NZ_JAHWQX010000001.1"/>
</dbReference>
<dbReference type="Pfam" id="PF01425">
    <property type="entry name" value="Amidase"/>
    <property type="match status" value="1"/>
</dbReference>